<dbReference type="AlphaFoldDB" id="A0A2T3BAU2"/>
<gene>
    <name evidence="1" type="ORF">M430DRAFT_33142</name>
</gene>
<dbReference type="InParanoid" id="A0A2T3BAU2"/>
<reference evidence="1 2" key="1">
    <citation type="journal article" date="2018" name="New Phytol.">
        <title>Comparative genomics and transcriptomics depict ericoid mycorrhizal fungi as versatile saprotrophs and plant mutualists.</title>
        <authorList>
            <person name="Martino E."/>
            <person name="Morin E."/>
            <person name="Grelet G.A."/>
            <person name="Kuo A."/>
            <person name="Kohler A."/>
            <person name="Daghino S."/>
            <person name="Barry K.W."/>
            <person name="Cichocki N."/>
            <person name="Clum A."/>
            <person name="Dockter R.B."/>
            <person name="Hainaut M."/>
            <person name="Kuo R.C."/>
            <person name="LaButti K."/>
            <person name="Lindahl B.D."/>
            <person name="Lindquist E.A."/>
            <person name="Lipzen A."/>
            <person name="Khouja H.R."/>
            <person name="Magnuson J."/>
            <person name="Murat C."/>
            <person name="Ohm R.A."/>
            <person name="Singer S.W."/>
            <person name="Spatafora J.W."/>
            <person name="Wang M."/>
            <person name="Veneault-Fourrey C."/>
            <person name="Henrissat B."/>
            <person name="Grigoriev I.V."/>
            <person name="Martin F.M."/>
            <person name="Perotto S."/>
        </authorList>
    </citation>
    <scope>NUCLEOTIDE SEQUENCE [LARGE SCALE GENOMIC DNA]</scope>
    <source>
        <strain evidence="1 2">ATCC 22711</strain>
    </source>
</reference>
<evidence type="ECO:0000313" key="1">
    <source>
        <dbReference type="EMBL" id="PSS25418.1"/>
    </source>
</evidence>
<dbReference type="Proteomes" id="UP000241818">
    <property type="component" value="Unassembled WGS sequence"/>
</dbReference>
<protein>
    <submittedName>
        <fullName evidence="1">Uncharacterized protein</fullName>
    </submittedName>
</protein>
<organism evidence="1 2">
    <name type="scientific">Amorphotheca resinae ATCC 22711</name>
    <dbReference type="NCBI Taxonomy" id="857342"/>
    <lineage>
        <taxon>Eukaryota</taxon>
        <taxon>Fungi</taxon>
        <taxon>Dikarya</taxon>
        <taxon>Ascomycota</taxon>
        <taxon>Pezizomycotina</taxon>
        <taxon>Leotiomycetes</taxon>
        <taxon>Helotiales</taxon>
        <taxon>Amorphothecaceae</taxon>
        <taxon>Amorphotheca</taxon>
    </lineage>
</organism>
<dbReference type="GeneID" id="36574386"/>
<evidence type="ECO:0000313" key="2">
    <source>
        <dbReference type="Proteomes" id="UP000241818"/>
    </source>
</evidence>
<sequence>MILCKAYVPPRLRFSAVGCNTSTTSPPCCTAAASVAGSVSFEVLPVSTTTVQSKVE</sequence>
<dbReference type="RefSeq" id="XP_024724017.1">
    <property type="nucleotide sequence ID" value="XM_024866305.1"/>
</dbReference>
<proteinExistence type="predicted"/>
<keyword evidence="2" id="KW-1185">Reference proteome</keyword>
<dbReference type="EMBL" id="KZ679007">
    <property type="protein sequence ID" value="PSS25418.1"/>
    <property type="molecule type" value="Genomic_DNA"/>
</dbReference>
<accession>A0A2T3BAU2</accession>
<name>A0A2T3BAU2_AMORE</name>